<evidence type="ECO:0000313" key="4">
    <source>
        <dbReference type="EMBL" id="KZM37129.1"/>
    </source>
</evidence>
<reference evidence="4 5" key="1">
    <citation type="submission" date="2016-01" db="EMBL/GenBank/DDBJ databases">
        <title>Genome sequence of Oerskovia enterophila VJag, an agar and cellulose degrading bacterium.</title>
        <authorList>
            <person name="Poehlein A."/>
            <person name="Jag V."/>
            <person name="Bengelsdorf F."/>
            <person name="Duerre P."/>
            <person name="Daniel R."/>
        </authorList>
    </citation>
    <scope>NUCLEOTIDE SEQUENCE [LARGE SCALE GENOMIC DNA]</scope>
    <source>
        <strain evidence="4 5">VJag</strain>
    </source>
</reference>
<evidence type="ECO:0000256" key="3">
    <source>
        <dbReference type="SAM" id="MobiDB-lite"/>
    </source>
</evidence>
<dbReference type="SUPFAM" id="SSF55144">
    <property type="entry name" value="LigT-like"/>
    <property type="match status" value="1"/>
</dbReference>
<dbReference type="GO" id="GO:0008664">
    <property type="term" value="F:RNA 2',3'-cyclic 3'-phosphodiesterase activity"/>
    <property type="evidence" value="ECO:0007669"/>
    <property type="project" value="UniProtKB-EC"/>
</dbReference>
<name>A0A163T5N2_9CELL</name>
<feature type="short sequence motif" description="HXTX 2" evidence="2">
    <location>
        <begin position="134"/>
        <end position="137"/>
    </location>
</feature>
<dbReference type="GO" id="GO:0016874">
    <property type="term" value="F:ligase activity"/>
    <property type="evidence" value="ECO:0007669"/>
    <property type="project" value="UniProtKB-KW"/>
</dbReference>
<dbReference type="PATRIC" id="fig|43678.3.peg.198"/>
<feature type="active site" description="Proton donor" evidence="2">
    <location>
        <position position="50"/>
    </location>
</feature>
<dbReference type="HAMAP" id="MF_01940">
    <property type="entry name" value="RNA_CPDase"/>
    <property type="match status" value="1"/>
</dbReference>
<sequence>MRGRSARLFAALYPSDEALDHLGLALSALGAVALDDGRPSLRWTPRDLMHLTVAFFGEVADGAAEDLGRALDEVADTTEPLTLHLRGAGTFEDRILFAGVGGDAEALRRLSAATAEAASDVGLRLDRRPRQRAHLTVARASGPRTSGRRKTDPRPTGPGLAELAHALAVYEGPRFTADALCLVESIPGAGRSGGPSYEVVRTSPLGVRR</sequence>
<comment type="catalytic activity">
    <reaction evidence="2">
        <text>a 3'-end 2',3'-cyclophospho-ribonucleotide-RNA + H2O = a 3'-end 2'-phospho-ribonucleotide-RNA + H(+)</text>
        <dbReference type="Rhea" id="RHEA:11828"/>
        <dbReference type="Rhea" id="RHEA-COMP:10464"/>
        <dbReference type="Rhea" id="RHEA-COMP:17353"/>
        <dbReference type="ChEBI" id="CHEBI:15377"/>
        <dbReference type="ChEBI" id="CHEBI:15378"/>
        <dbReference type="ChEBI" id="CHEBI:83064"/>
        <dbReference type="ChEBI" id="CHEBI:173113"/>
        <dbReference type="EC" id="3.1.4.58"/>
    </reaction>
</comment>
<feature type="active site" description="Proton acceptor" evidence="2">
    <location>
        <position position="134"/>
    </location>
</feature>
<dbReference type="EC" id="3.1.4.58" evidence="2"/>
<protein>
    <recommendedName>
        <fullName evidence="2">RNA 2',3'-cyclic phosphodiesterase</fullName>
        <shortName evidence="2">RNA 2',3'-CPDase</shortName>
        <ecNumber evidence="2">3.1.4.58</ecNumber>
    </recommendedName>
</protein>
<dbReference type="AlphaFoldDB" id="A0A163T5N2"/>
<dbReference type="InterPro" id="IPR009097">
    <property type="entry name" value="Cyclic_Pdiesterase"/>
</dbReference>
<dbReference type="NCBIfam" id="TIGR02258">
    <property type="entry name" value="2_5_ligase"/>
    <property type="match status" value="1"/>
</dbReference>
<comment type="caution">
    <text evidence="4">The sequence shown here is derived from an EMBL/GenBank/DDBJ whole genome shotgun (WGS) entry which is preliminary data.</text>
</comment>
<dbReference type="Proteomes" id="UP000076447">
    <property type="component" value="Unassembled WGS sequence"/>
</dbReference>
<feature type="short sequence motif" description="HXTX 1" evidence="2">
    <location>
        <begin position="50"/>
        <end position="53"/>
    </location>
</feature>
<feature type="region of interest" description="Disordered" evidence="3">
    <location>
        <begin position="132"/>
        <end position="159"/>
    </location>
</feature>
<comment type="similarity">
    <text evidence="2">Belongs to the 2H phosphoesterase superfamily. ThpR family.</text>
</comment>
<gene>
    <name evidence="4" type="ORF">OJAG_01850</name>
</gene>
<dbReference type="OrthoDB" id="9787070at2"/>
<dbReference type="EMBL" id="LRIE01000027">
    <property type="protein sequence ID" value="KZM37129.1"/>
    <property type="molecule type" value="Genomic_DNA"/>
</dbReference>
<dbReference type="PANTHER" id="PTHR35561:SF1">
    <property type="entry name" value="RNA 2',3'-CYCLIC PHOSPHODIESTERASE"/>
    <property type="match status" value="1"/>
</dbReference>
<dbReference type="RefSeq" id="WP_056648892.1">
    <property type="nucleotide sequence ID" value="NZ_LRIE01000027.1"/>
</dbReference>
<dbReference type="Gene3D" id="3.90.1140.10">
    <property type="entry name" value="Cyclic phosphodiesterase"/>
    <property type="match status" value="1"/>
</dbReference>
<dbReference type="GO" id="GO:0004113">
    <property type="term" value="F:2',3'-cyclic-nucleotide 3'-phosphodiesterase activity"/>
    <property type="evidence" value="ECO:0007669"/>
    <property type="project" value="InterPro"/>
</dbReference>
<comment type="function">
    <text evidence="2">Hydrolyzes RNA 2',3'-cyclic phosphodiester to an RNA 2'-phosphomonoester.</text>
</comment>
<keyword evidence="4" id="KW-0436">Ligase</keyword>
<evidence type="ECO:0000313" key="5">
    <source>
        <dbReference type="Proteomes" id="UP000076447"/>
    </source>
</evidence>
<dbReference type="InterPro" id="IPR004175">
    <property type="entry name" value="RNA_CPDase"/>
</dbReference>
<proteinExistence type="inferred from homology"/>
<keyword evidence="1 2" id="KW-0378">Hydrolase</keyword>
<accession>A0A163T5N2</accession>
<evidence type="ECO:0000256" key="1">
    <source>
        <dbReference type="ARBA" id="ARBA00022801"/>
    </source>
</evidence>
<evidence type="ECO:0000256" key="2">
    <source>
        <dbReference type="HAMAP-Rule" id="MF_01940"/>
    </source>
</evidence>
<dbReference type="STRING" id="43678.OJAG_01850"/>
<organism evidence="4 5">
    <name type="scientific">Oerskovia enterophila</name>
    <dbReference type="NCBI Taxonomy" id="43678"/>
    <lineage>
        <taxon>Bacteria</taxon>
        <taxon>Bacillati</taxon>
        <taxon>Actinomycetota</taxon>
        <taxon>Actinomycetes</taxon>
        <taxon>Micrococcales</taxon>
        <taxon>Cellulomonadaceae</taxon>
        <taxon>Oerskovia</taxon>
    </lineage>
</organism>
<dbReference type="PANTHER" id="PTHR35561">
    <property type="entry name" value="RNA 2',3'-CYCLIC PHOSPHODIESTERASE"/>
    <property type="match status" value="1"/>
</dbReference>
<dbReference type="Pfam" id="PF13563">
    <property type="entry name" value="2_5_RNA_ligase2"/>
    <property type="match status" value="1"/>
</dbReference>